<sequence length="237" mass="28191">MQLNDNEKIHRNIKKFSDDYALYRKWKSNRHKKIDCKELKISSDVATKYPHLDEEFLIDLDCVNTNHQQFNAIAKRKVTSFEKWTKLKIVYPNFWKVAEGMSEWNAKSFFSKINRLRGIEVNDKLQSTLTQHWFKPIAEQKNNSEEPSKKMQKRKRKDSSDDDIHEIIPTKKIRLDKDELILDEEKPVEKNTAEEITIDKSNASKIYEILELLQSIDRKIDGLEKRVTNIENQLQKK</sequence>
<evidence type="ECO:0000256" key="1">
    <source>
        <dbReference type="SAM" id="MobiDB-lite"/>
    </source>
</evidence>
<keyword evidence="3" id="KW-1185">Reference proteome</keyword>
<feature type="region of interest" description="Disordered" evidence="1">
    <location>
        <begin position="139"/>
        <end position="163"/>
    </location>
</feature>
<dbReference type="EMBL" id="ASPP01019247">
    <property type="protein sequence ID" value="ETO15313.1"/>
    <property type="molecule type" value="Genomic_DNA"/>
</dbReference>
<comment type="caution">
    <text evidence="2">The sequence shown here is derived from an EMBL/GenBank/DDBJ whole genome shotgun (WGS) entry which is preliminary data.</text>
</comment>
<organism evidence="2 3">
    <name type="scientific">Reticulomyxa filosa</name>
    <dbReference type="NCBI Taxonomy" id="46433"/>
    <lineage>
        <taxon>Eukaryota</taxon>
        <taxon>Sar</taxon>
        <taxon>Rhizaria</taxon>
        <taxon>Retaria</taxon>
        <taxon>Foraminifera</taxon>
        <taxon>Monothalamids</taxon>
        <taxon>Reticulomyxidae</taxon>
        <taxon>Reticulomyxa</taxon>
    </lineage>
</organism>
<evidence type="ECO:0000313" key="3">
    <source>
        <dbReference type="Proteomes" id="UP000023152"/>
    </source>
</evidence>
<name>X6MMT0_RETFI</name>
<proteinExistence type="predicted"/>
<dbReference type="Proteomes" id="UP000023152">
    <property type="component" value="Unassembled WGS sequence"/>
</dbReference>
<gene>
    <name evidence="2" type="ORF">RFI_22051</name>
</gene>
<dbReference type="AlphaFoldDB" id="X6MMT0"/>
<evidence type="ECO:0000313" key="2">
    <source>
        <dbReference type="EMBL" id="ETO15313.1"/>
    </source>
</evidence>
<reference evidence="2 3" key="1">
    <citation type="journal article" date="2013" name="Curr. Biol.">
        <title>The Genome of the Foraminiferan Reticulomyxa filosa.</title>
        <authorList>
            <person name="Glockner G."/>
            <person name="Hulsmann N."/>
            <person name="Schleicher M."/>
            <person name="Noegel A.A."/>
            <person name="Eichinger L."/>
            <person name="Gallinger C."/>
            <person name="Pawlowski J."/>
            <person name="Sierra R."/>
            <person name="Euteneuer U."/>
            <person name="Pillet L."/>
            <person name="Moustafa A."/>
            <person name="Platzer M."/>
            <person name="Groth M."/>
            <person name="Szafranski K."/>
            <person name="Schliwa M."/>
        </authorList>
    </citation>
    <scope>NUCLEOTIDE SEQUENCE [LARGE SCALE GENOMIC DNA]</scope>
</reference>
<protein>
    <submittedName>
        <fullName evidence="2">Uncharacterized protein</fullName>
    </submittedName>
</protein>
<accession>X6MMT0</accession>